<accession>A0A8S1U7K3</accession>
<keyword evidence="14" id="KW-1185">Reference proteome</keyword>
<dbReference type="PROSITE" id="PS50006">
    <property type="entry name" value="FHA_DOMAIN"/>
    <property type="match status" value="1"/>
</dbReference>
<dbReference type="CDD" id="cd09487">
    <property type="entry name" value="SAM_superfamily"/>
    <property type="match status" value="1"/>
</dbReference>
<evidence type="ECO:0000256" key="9">
    <source>
        <dbReference type="ARBA" id="ARBA00023289"/>
    </source>
</evidence>
<dbReference type="PROSITE" id="PS51420">
    <property type="entry name" value="RHO"/>
    <property type="match status" value="1"/>
</dbReference>
<dbReference type="InterPro" id="IPR003578">
    <property type="entry name" value="Small_GTPase_Rho"/>
</dbReference>
<dbReference type="SMART" id="SM00175">
    <property type="entry name" value="RAB"/>
    <property type="match status" value="1"/>
</dbReference>
<keyword evidence="4" id="KW-0488">Methylation</keyword>
<dbReference type="SMART" id="SM00454">
    <property type="entry name" value="SAM"/>
    <property type="match status" value="1"/>
</dbReference>
<keyword evidence="3" id="KW-1003">Cell membrane</keyword>
<evidence type="ECO:0000256" key="4">
    <source>
        <dbReference type="ARBA" id="ARBA00022481"/>
    </source>
</evidence>
<dbReference type="SMART" id="SM00174">
    <property type="entry name" value="RHO"/>
    <property type="match status" value="1"/>
</dbReference>
<evidence type="ECO:0000256" key="6">
    <source>
        <dbReference type="ARBA" id="ARBA00023134"/>
    </source>
</evidence>
<feature type="domain" description="SAM" evidence="12">
    <location>
        <begin position="300"/>
        <end position="359"/>
    </location>
</feature>
<dbReference type="EMBL" id="CAJJDO010000033">
    <property type="protein sequence ID" value="CAD8159329.1"/>
    <property type="molecule type" value="Genomic_DNA"/>
</dbReference>
<dbReference type="FunFam" id="3.40.50.300:FF:000983">
    <property type="entry name" value="Rho family GTPase"/>
    <property type="match status" value="1"/>
</dbReference>
<proteinExistence type="inferred from homology"/>
<keyword evidence="9" id="KW-0636">Prenylation</keyword>
<keyword evidence="6" id="KW-0342">GTP-binding</keyword>
<evidence type="ECO:0000256" key="10">
    <source>
        <dbReference type="SAM" id="MobiDB-lite"/>
    </source>
</evidence>
<evidence type="ECO:0000313" key="13">
    <source>
        <dbReference type="EMBL" id="CAD8159329.1"/>
    </source>
</evidence>
<dbReference type="InterPro" id="IPR000253">
    <property type="entry name" value="FHA_dom"/>
</dbReference>
<gene>
    <name evidence="13" type="ORF">PPENT_87.1.T0330077</name>
</gene>
<dbReference type="InterPro" id="IPR001660">
    <property type="entry name" value="SAM"/>
</dbReference>
<feature type="compositionally biased region" description="Polar residues" evidence="10">
    <location>
        <begin position="828"/>
        <end position="850"/>
    </location>
</feature>
<dbReference type="Pfam" id="PF00498">
    <property type="entry name" value="FHA"/>
    <property type="match status" value="2"/>
</dbReference>
<evidence type="ECO:0000256" key="1">
    <source>
        <dbReference type="ARBA" id="ARBA00004342"/>
    </source>
</evidence>
<dbReference type="FunFam" id="1.10.150.50:FF:000141">
    <property type="entry name" value="Uncharacterized protein"/>
    <property type="match status" value="1"/>
</dbReference>
<dbReference type="CDD" id="cd00157">
    <property type="entry name" value="Rho"/>
    <property type="match status" value="1"/>
</dbReference>
<feature type="region of interest" description="Disordered" evidence="10">
    <location>
        <begin position="825"/>
        <end position="862"/>
    </location>
</feature>
<dbReference type="InterPro" id="IPR001806">
    <property type="entry name" value="Small_GTPase"/>
</dbReference>
<keyword evidence="8" id="KW-0449">Lipoprotein</keyword>
<dbReference type="PROSITE" id="PS51419">
    <property type="entry name" value="RAB"/>
    <property type="match status" value="1"/>
</dbReference>
<evidence type="ECO:0000256" key="7">
    <source>
        <dbReference type="ARBA" id="ARBA00023136"/>
    </source>
</evidence>
<dbReference type="PROSITE" id="PS51421">
    <property type="entry name" value="RAS"/>
    <property type="match status" value="1"/>
</dbReference>
<comment type="caution">
    <text evidence="13">The sequence shown here is derived from an EMBL/GenBank/DDBJ whole genome shotgun (WGS) entry which is preliminary data.</text>
</comment>
<dbReference type="SMART" id="SM00176">
    <property type="entry name" value="RAN"/>
    <property type="match status" value="1"/>
</dbReference>
<evidence type="ECO:0000313" key="14">
    <source>
        <dbReference type="Proteomes" id="UP000689195"/>
    </source>
</evidence>
<dbReference type="PROSITE" id="PS50105">
    <property type="entry name" value="SAM_DOMAIN"/>
    <property type="match status" value="1"/>
</dbReference>
<protein>
    <submittedName>
        <fullName evidence="13">Uncharacterized protein</fullName>
    </submittedName>
</protein>
<dbReference type="SMART" id="SM00173">
    <property type="entry name" value="RAS"/>
    <property type="match status" value="1"/>
</dbReference>
<evidence type="ECO:0000259" key="11">
    <source>
        <dbReference type="PROSITE" id="PS50006"/>
    </source>
</evidence>
<dbReference type="AlphaFoldDB" id="A0A8S1U7K3"/>
<comment type="similarity">
    <text evidence="2">Belongs to the small GTPase superfamily. Rho family.</text>
</comment>
<dbReference type="FunFam" id="2.60.200.20:FF:000081">
    <property type="entry name" value="Uncharacterized protein"/>
    <property type="match status" value="1"/>
</dbReference>
<dbReference type="CDD" id="cd00060">
    <property type="entry name" value="FHA"/>
    <property type="match status" value="2"/>
</dbReference>
<organism evidence="13 14">
    <name type="scientific">Paramecium pentaurelia</name>
    <dbReference type="NCBI Taxonomy" id="43138"/>
    <lineage>
        <taxon>Eukaryota</taxon>
        <taxon>Sar</taxon>
        <taxon>Alveolata</taxon>
        <taxon>Ciliophora</taxon>
        <taxon>Intramacronucleata</taxon>
        <taxon>Oligohymenophorea</taxon>
        <taxon>Peniculida</taxon>
        <taxon>Parameciidae</taxon>
        <taxon>Paramecium</taxon>
    </lineage>
</organism>
<dbReference type="InterPro" id="IPR005225">
    <property type="entry name" value="Small_GTP-bd"/>
</dbReference>
<evidence type="ECO:0000256" key="5">
    <source>
        <dbReference type="ARBA" id="ARBA00022741"/>
    </source>
</evidence>
<dbReference type="Pfam" id="PF07647">
    <property type="entry name" value="SAM_2"/>
    <property type="match status" value="1"/>
</dbReference>
<dbReference type="NCBIfam" id="TIGR00231">
    <property type="entry name" value="small_GTP"/>
    <property type="match status" value="1"/>
</dbReference>
<evidence type="ECO:0000259" key="12">
    <source>
        <dbReference type="PROSITE" id="PS50105"/>
    </source>
</evidence>
<keyword evidence="5" id="KW-0547">Nucleotide-binding</keyword>
<evidence type="ECO:0000256" key="2">
    <source>
        <dbReference type="ARBA" id="ARBA00010142"/>
    </source>
</evidence>
<feature type="domain" description="FHA" evidence="11">
    <location>
        <begin position="475"/>
        <end position="521"/>
    </location>
</feature>
<reference evidence="13" key="1">
    <citation type="submission" date="2021-01" db="EMBL/GenBank/DDBJ databases">
        <authorList>
            <consortium name="Genoscope - CEA"/>
            <person name="William W."/>
        </authorList>
    </citation>
    <scope>NUCLEOTIDE SEQUENCE</scope>
</reference>
<dbReference type="GO" id="GO:0005886">
    <property type="term" value="C:plasma membrane"/>
    <property type="evidence" value="ECO:0007669"/>
    <property type="project" value="UniProtKB-SubCell"/>
</dbReference>
<dbReference type="GO" id="GO:0007264">
    <property type="term" value="P:small GTPase-mediated signal transduction"/>
    <property type="evidence" value="ECO:0007669"/>
    <property type="project" value="InterPro"/>
</dbReference>
<keyword evidence="7" id="KW-0472">Membrane</keyword>
<dbReference type="GO" id="GO:0003924">
    <property type="term" value="F:GTPase activity"/>
    <property type="evidence" value="ECO:0007669"/>
    <property type="project" value="InterPro"/>
</dbReference>
<dbReference type="PANTHER" id="PTHR24072">
    <property type="entry name" value="RHO FAMILY GTPASE"/>
    <property type="match status" value="1"/>
</dbReference>
<dbReference type="SMART" id="SM00240">
    <property type="entry name" value="FHA"/>
    <property type="match status" value="2"/>
</dbReference>
<name>A0A8S1U7K3_9CILI</name>
<sequence>MSSQKEIEESFDYPDTPYRQNLCQQVTPNGIYSSSQFIQFSIKSKSIFPQKHQNNSTKKAKINKSYIHDFDEQIQINQYSFNNSNKIKPIHTSLCSLFRENNIEVKQEELKQEHSLIKYLETIQQQMQQLESSVVALERKIYVNHEKINKPIKETNDHQLVYINQNVQGLVGRLQDILMEKNLLTVQTQANHDEDEKQTIYTFNKNLNKFSKGYKCRYCNCKFVKACSLGSYLQNPQRGIQIIKIKYSYKEKQTYKKRENQFSKNEMIKLNDCQFIYNLNLNLMDYQKLFSVIPKEPRRWTQCDVECWLEFIGLQDLSNVFQRNAIDGACLEVLNDDDLNELGINSNVKKKKILQWIQNGFIEYKQFVRNNVGQSEWSIASKQIINKENLDYTPIQRLNDFKPKRDNFQDNHKVELVQSMKVVDAPQILRQPKQNLEATKIPSYPNSIKQMESINTIEIICIGDNQKISVTEKGLSIGRNPENTLILSEDYVSRNHCVIEFDQKTKNYYLKDTGSTSGTFVLLMQPSLMRIGLILHMGSMQYKIEQMNCNNQQCDVVLRVVEGLQKNQKFQFQLVKNQNCLKFGRQLEQFKMDTHLSGIHSQFSYTDDGLILEDMGSRNGVWVRLSEQGQCSERVKLTQDRQFRLGYEKIYLSISIKLVIVGDGSVGKTCILIRYTQDKFPTDYVPTVFENYCTQIAYENKMVNLNLWDTAGQEEYKQLRCISYPQSDVFVITFSVDEPSSFQNAVKKWYPELQADQPNVPIIFVGNKIDIRPMENADENKFVTFNIAQKVVSDLGCKYIECSALNGTNLKQIFQEGIKQAIKKKFPPQQSQTSVPAKNQAGTQRKNNSNENDDASGKCQIQ</sequence>
<comment type="subcellular location">
    <subcellularLocation>
        <location evidence="1">Cell membrane</location>
        <topology evidence="1">Lipid-anchor</topology>
        <orientation evidence="1">Cytoplasmic side</orientation>
    </subcellularLocation>
</comment>
<dbReference type="OrthoDB" id="5855668at2759"/>
<dbReference type="GO" id="GO:0005525">
    <property type="term" value="F:GTP binding"/>
    <property type="evidence" value="ECO:0007669"/>
    <property type="project" value="UniProtKB-KW"/>
</dbReference>
<dbReference type="Proteomes" id="UP000689195">
    <property type="component" value="Unassembled WGS sequence"/>
</dbReference>
<evidence type="ECO:0000256" key="3">
    <source>
        <dbReference type="ARBA" id="ARBA00022475"/>
    </source>
</evidence>
<evidence type="ECO:0000256" key="8">
    <source>
        <dbReference type="ARBA" id="ARBA00023288"/>
    </source>
</evidence>
<dbReference type="Pfam" id="PF00071">
    <property type="entry name" value="Ras"/>
    <property type="match status" value="1"/>
</dbReference>